<organism evidence="2 3">
    <name type="scientific">Sarcina ventriculi</name>
    <name type="common">Clostridium ventriculi</name>
    <dbReference type="NCBI Taxonomy" id="1267"/>
    <lineage>
        <taxon>Bacteria</taxon>
        <taxon>Bacillati</taxon>
        <taxon>Bacillota</taxon>
        <taxon>Clostridia</taxon>
        <taxon>Eubacteriales</taxon>
        <taxon>Clostridiaceae</taxon>
        <taxon>Sarcina</taxon>
    </lineage>
</organism>
<accession>A0ABM9UMX8</accession>
<evidence type="ECO:0000259" key="1">
    <source>
        <dbReference type="PROSITE" id="PS51704"/>
    </source>
</evidence>
<dbReference type="Gene3D" id="3.20.20.190">
    <property type="entry name" value="Phosphatidylinositol (PI) phosphodiesterase"/>
    <property type="match status" value="1"/>
</dbReference>
<gene>
    <name evidence="2" type="primary">ugpQ_2</name>
    <name evidence="2" type="ORF">ERS852473_00438</name>
</gene>
<dbReference type="InterPro" id="IPR030395">
    <property type="entry name" value="GP_PDE_dom"/>
</dbReference>
<evidence type="ECO:0000313" key="3">
    <source>
        <dbReference type="Proteomes" id="UP000095488"/>
    </source>
</evidence>
<name>A0ABM9UMX8_SARVE</name>
<dbReference type="InterPro" id="IPR017946">
    <property type="entry name" value="PLC-like_Pdiesterase_TIM-brl"/>
</dbReference>
<dbReference type="SUPFAM" id="SSF51695">
    <property type="entry name" value="PLC-like phosphodiesterases"/>
    <property type="match status" value="1"/>
</dbReference>
<dbReference type="EC" id="3.1.4.46" evidence="2"/>
<dbReference type="PROSITE" id="PS51704">
    <property type="entry name" value="GP_PDE"/>
    <property type="match status" value="1"/>
</dbReference>
<protein>
    <submittedName>
        <fullName evidence="2">Glycerophosphoryl diester phosphodiesterase</fullName>
        <ecNumber evidence="2">3.1.4.46</ecNumber>
    </submittedName>
</protein>
<dbReference type="Pfam" id="PF03009">
    <property type="entry name" value="GDPD"/>
    <property type="match status" value="1"/>
</dbReference>
<dbReference type="EMBL" id="CYZR01000001">
    <property type="protein sequence ID" value="CUN52881.1"/>
    <property type="molecule type" value="Genomic_DNA"/>
</dbReference>
<comment type="caution">
    <text evidence="2">The sequence shown here is derived from an EMBL/GenBank/DDBJ whole genome shotgun (WGS) entry which is preliminary data.</text>
</comment>
<evidence type="ECO:0000313" key="2">
    <source>
        <dbReference type="EMBL" id="CUN52881.1"/>
    </source>
</evidence>
<keyword evidence="3" id="KW-1185">Reference proteome</keyword>
<dbReference type="GO" id="GO:0008889">
    <property type="term" value="F:glycerophosphodiester phosphodiesterase activity"/>
    <property type="evidence" value="ECO:0007669"/>
    <property type="project" value="UniProtKB-EC"/>
</dbReference>
<dbReference type="PANTHER" id="PTHR46211:SF14">
    <property type="entry name" value="GLYCEROPHOSPHODIESTER PHOSPHODIESTERASE"/>
    <property type="match status" value="1"/>
</dbReference>
<dbReference type="RefSeq" id="WP_055257320.1">
    <property type="nucleotide sequence ID" value="NZ_CABIXL010000001.1"/>
</dbReference>
<dbReference type="Proteomes" id="UP000095488">
    <property type="component" value="Unassembled WGS sequence"/>
</dbReference>
<dbReference type="PANTHER" id="PTHR46211">
    <property type="entry name" value="GLYCEROPHOSPHORYL DIESTER PHOSPHODIESTERASE"/>
    <property type="match status" value="1"/>
</dbReference>
<proteinExistence type="predicted"/>
<sequence>MKLLKKDMTWLLNGYFAHRGLFNKEFPENSMEAFDNAIKYGYGIELDVQFSKDEKLVVFHDDNLKRVTGDNRNVCDVEYRELKTLKLSNTEKTIPLFEDVLKKIDGKVPLIVEIKHGNQSEKLAEETFLFLKKYKGKYAIQSFDPFILNWYVKNQPQIIRGQLSASPKNYIGFKGYEKFILANLLLDFKSKPDYISYELKGLPNFMVSFSKKIFKTPILVWTIKNENELSKAKICADGYIFDSFVPRK</sequence>
<feature type="domain" description="GP-PDE" evidence="1">
    <location>
        <begin position="13"/>
        <end position="248"/>
    </location>
</feature>
<reference evidence="2 3" key="1">
    <citation type="submission" date="2015-09" db="EMBL/GenBank/DDBJ databases">
        <authorList>
            <consortium name="Pathogen Informatics"/>
        </authorList>
    </citation>
    <scope>NUCLEOTIDE SEQUENCE [LARGE SCALE GENOMIC DNA]</scope>
    <source>
        <strain evidence="2 3">2789STDY5834858</strain>
    </source>
</reference>
<keyword evidence="2" id="KW-0378">Hydrolase</keyword>